<keyword evidence="6" id="KW-1185">Reference proteome</keyword>
<evidence type="ECO:0000313" key="5">
    <source>
        <dbReference type="EMBL" id="QSE87994.1"/>
    </source>
</evidence>
<keyword evidence="2 5" id="KW-0436">Ligase</keyword>
<sequence length="521" mass="56727">MPFFDLLVNACEQNPGRIAVRCDNEASSFSEHFSRISRAAHLLRMTLGLASNDRFAILSRNSVDYLELIHASLLGAAIVVPLNVRSSEPELAAVLRDAGCRALFFSDEFCGVAQRLKDVTEVEHIIQIGDSQPSYTAYRGLIQEATEWLPKRPDGSDTAFIMYTSGTTGRAKGVVIEHAAMANDIYKTGIVTTLTQGYTFLLHAPLFHIASIRGFGLAPATGSTVVLLPRFDPPRIIQEIKAHDVNTTSFIASTVRNMLELPGFHGTALPSLTTIGYGSAPMHPAVLRRLMSAFPKAEFVNWYGMTETCGHVSVLNGLDHKLGGRRLTSCGRAMPGIGVRVIDEAGLPVSHGTVGEITVSGDNLMRGYWNQPPLKTDHTGTSWYPTGDAGYLDDDGYLHLVGRIRDMIITGGENVAPGEVEAALCNHPEVHQAVVFGMDDLKWGEAVYACVSAPANAQISSDQLRAHCRTQLAGYKVPKTISIQHNPFPMSGSNKIDRNLVKSLYTQSYPDKTNTHGHRDD</sequence>
<dbReference type="PROSITE" id="PS00455">
    <property type="entry name" value="AMP_BINDING"/>
    <property type="match status" value="1"/>
</dbReference>
<dbReference type="PANTHER" id="PTHR43201">
    <property type="entry name" value="ACYL-COA SYNTHETASE"/>
    <property type="match status" value="1"/>
</dbReference>
<geneLocation type="plasmid" evidence="5 6">
    <name>unnamed1</name>
</geneLocation>
<keyword evidence="5" id="KW-0614">Plasmid</keyword>
<protein>
    <submittedName>
        <fullName evidence="5">Acyl--CoA ligase</fullName>
    </submittedName>
</protein>
<dbReference type="Gene3D" id="3.30.300.30">
    <property type="match status" value="1"/>
</dbReference>
<dbReference type="EMBL" id="CP070618">
    <property type="protein sequence ID" value="QSE87994.1"/>
    <property type="molecule type" value="Genomic_DNA"/>
</dbReference>
<evidence type="ECO:0000256" key="2">
    <source>
        <dbReference type="ARBA" id="ARBA00022598"/>
    </source>
</evidence>
<dbReference type="InterPro" id="IPR042099">
    <property type="entry name" value="ANL_N_sf"/>
</dbReference>
<dbReference type="SUPFAM" id="SSF56801">
    <property type="entry name" value="Acetyl-CoA synthetase-like"/>
    <property type="match status" value="1"/>
</dbReference>
<dbReference type="Pfam" id="PF13193">
    <property type="entry name" value="AMP-binding_C"/>
    <property type="match status" value="1"/>
</dbReference>
<dbReference type="InterPro" id="IPR000873">
    <property type="entry name" value="AMP-dep_synth/lig_dom"/>
</dbReference>
<evidence type="ECO:0000259" key="4">
    <source>
        <dbReference type="Pfam" id="PF13193"/>
    </source>
</evidence>
<evidence type="ECO:0000259" key="3">
    <source>
        <dbReference type="Pfam" id="PF00501"/>
    </source>
</evidence>
<dbReference type="PANTHER" id="PTHR43201:SF5">
    <property type="entry name" value="MEDIUM-CHAIN ACYL-COA LIGASE ACSF2, MITOCHONDRIAL"/>
    <property type="match status" value="1"/>
</dbReference>
<feature type="domain" description="AMP-dependent synthetase/ligase" evidence="3">
    <location>
        <begin position="9"/>
        <end position="369"/>
    </location>
</feature>
<dbReference type="InterPro" id="IPR025110">
    <property type="entry name" value="AMP-bd_C"/>
</dbReference>
<dbReference type="Proteomes" id="UP000662986">
    <property type="component" value="Plasmid unnamed1"/>
</dbReference>
<dbReference type="GO" id="GO:0016874">
    <property type="term" value="F:ligase activity"/>
    <property type="evidence" value="ECO:0007669"/>
    <property type="project" value="UniProtKB-KW"/>
</dbReference>
<name>A0A974VZB0_9NOCA</name>
<proteinExistence type="inferred from homology"/>
<dbReference type="Gene3D" id="3.40.50.12780">
    <property type="entry name" value="N-terminal domain of ligase-like"/>
    <property type="match status" value="1"/>
</dbReference>
<accession>A0A974VZB0</accession>
<organism evidence="5 6">
    <name type="scientific">Rhodococcus pseudokoreensis</name>
    <dbReference type="NCBI Taxonomy" id="2811421"/>
    <lineage>
        <taxon>Bacteria</taxon>
        <taxon>Bacillati</taxon>
        <taxon>Actinomycetota</taxon>
        <taxon>Actinomycetes</taxon>
        <taxon>Mycobacteriales</taxon>
        <taxon>Nocardiaceae</taxon>
        <taxon>Rhodococcus</taxon>
    </lineage>
</organism>
<evidence type="ECO:0000256" key="1">
    <source>
        <dbReference type="ARBA" id="ARBA00006432"/>
    </source>
</evidence>
<gene>
    <name evidence="5" type="ORF">JWS13_04820</name>
</gene>
<dbReference type="InterPro" id="IPR020845">
    <property type="entry name" value="AMP-binding_CS"/>
</dbReference>
<dbReference type="Pfam" id="PF00501">
    <property type="entry name" value="AMP-binding"/>
    <property type="match status" value="1"/>
</dbReference>
<dbReference type="InterPro" id="IPR045851">
    <property type="entry name" value="AMP-bd_C_sf"/>
</dbReference>
<evidence type="ECO:0000313" key="6">
    <source>
        <dbReference type="Proteomes" id="UP000662986"/>
    </source>
</evidence>
<reference evidence="5 6" key="2">
    <citation type="journal article" date="2022" name="Arch. Microbiol.">
        <title>Rhodococcus pseudokoreensis sp. nov. isolated from the rhizosphere of young M26 apple rootstocks.</title>
        <authorList>
            <person name="Kampfer P."/>
            <person name="Glaeser S.P."/>
            <person name="Blom J."/>
            <person name="Wolf J."/>
            <person name="Benning S."/>
            <person name="Schloter M."/>
            <person name="Neumann-Schaal M."/>
        </authorList>
    </citation>
    <scope>NUCLEOTIDE SEQUENCE [LARGE SCALE GENOMIC DNA]</scope>
    <source>
        <strain evidence="5 6">R79</strain>
    </source>
</reference>
<feature type="domain" description="AMP-binding enzyme C-terminal" evidence="4">
    <location>
        <begin position="419"/>
        <end position="495"/>
    </location>
</feature>
<reference evidence="5 6" key="1">
    <citation type="journal article" date="2021" name="Microbiol. Resour. Announc.">
        <title>Complete Genome Sequences of Two Rhodococcus sp. Strains with Large and Linear Chromosomes, Isolated from Apple Rhizosphere.</title>
        <authorList>
            <person name="Benning S."/>
            <person name="Brugnone N."/>
            <person name="Siani R."/>
            <person name="Kublik S."/>
            <person name="Schloter M."/>
            <person name="Rad V."/>
        </authorList>
    </citation>
    <scope>NUCLEOTIDE SEQUENCE [LARGE SCALE GENOMIC DNA]</scope>
    <source>
        <strain evidence="5 6">R79</strain>
    </source>
</reference>
<comment type="similarity">
    <text evidence="1">Belongs to the ATP-dependent AMP-binding enzyme family.</text>
</comment>